<feature type="domain" description="GAG-pre-integrase" evidence="1">
    <location>
        <begin position="361"/>
        <end position="401"/>
    </location>
</feature>
<dbReference type="EMBL" id="BQNB010019495">
    <property type="protein sequence ID" value="GJT85899.1"/>
    <property type="molecule type" value="Genomic_DNA"/>
</dbReference>
<evidence type="ECO:0000313" key="3">
    <source>
        <dbReference type="Proteomes" id="UP001151760"/>
    </source>
</evidence>
<organism evidence="2 3">
    <name type="scientific">Tanacetum coccineum</name>
    <dbReference type="NCBI Taxonomy" id="301880"/>
    <lineage>
        <taxon>Eukaryota</taxon>
        <taxon>Viridiplantae</taxon>
        <taxon>Streptophyta</taxon>
        <taxon>Embryophyta</taxon>
        <taxon>Tracheophyta</taxon>
        <taxon>Spermatophyta</taxon>
        <taxon>Magnoliopsida</taxon>
        <taxon>eudicotyledons</taxon>
        <taxon>Gunneridae</taxon>
        <taxon>Pentapetalae</taxon>
        <taxon>asterids</taxon>
        <taxon>campanulids</taxon>
        <taxon>Asterales</taxon>
        <taxon>Asteraceae</taxon>
        <taxon>Asteroideae</taxon>
        <taxon>Anthemideae</taxon>
        <taxon>Anthemidinae</taxon>
        <taxon>Tanacetum</taxon>
    </lineage>
</organism>
<evidence type="ECO:0000259" key="1">
    <source>
        <dbReference type="Pfam" id="PF13976"/>
    </source>
</evidence>
<comment type="caution">
    <text evidence="2">The sequence shown here is derived from an EMBL/GenBank/DDBJ whole genome shotgun (WGS) entry which is preliminary data.</text>
</comment>
<dbReference type="InterPro" id="IPR025724">
    <property type="entry name" value="GAG-pre-integrase_dom"/>
</dbReference>
<keyword evidence="3" id="KW-1185">Reference proteome</keyword>
<evidence type="ECO:0000313" key="2">
    <source>
        <dbReference type="EMBL" id="GJT85899.1"/>
    </source>
</evidence>
<feature type="non-terminal residue" evidence="2">
    <location>
        <position position="1"/>
    </location>
</feature>
<accession>A0ABQ5HDD5</accession>
<sequence>HEEPSETRDTKIAALRLKFNAFKAFEDADVEEDTRSCSELLVDLNAEFQDRALLANQKRFYKRSGLVAESFDWDDESPASEDERVTRVKAFIAIAEDETVVGKADANYEKGGRGKKKEAISSKEVMFNKEDESLSKTSPEIISDSKSEYDIHEPLSPLPKLSRAEPIGTSIDVIPLIDLTLTPIVSNKTQMVTDKEKDDSSTEKLLLTLIEEVKGLKEQIKSPSDNFKCVSQTGSSKFNNYHSDVTFVVALLMKPLTDYLKRFAWYIDSRFKQYLHRHSNESCPKVVIGDKSLGDTGGYGLMNCNEITFTKVSFGNGLKHNLISSSQLCDANFKVLSTKTQGTIFNQNNEVVFIAPRKSDVYVIDMSSYNEESKSCFFATASNSNWLWHERLSHLNFKTLTN</sequence>
<protein>
    <submittedName>
        <fullName evidence="2">Retrovirus-related pol polyprotein from transposon TNT 1-94</fullName>
    </submittedName>
</protein>
<proteinExistence type="predicted"/>
<gene>
    <name evidence="2" type="ORF">Tco_1067616</name>
</gene>
<reference evidence="2" key="1">
    <citation type="journal article" date="2022" name="Int. J. Mol. Sci.">
        <title>Draft Genome of Tanacetum Coccineum: Genomic Comparison of Closely Related Tanacetum-Family Plants.</title>
        <authorList>
            <person name="Yamashiro T."/>
            <person name="Shiraishi A."/>
            <person name="Nakayama K."/>
            <person name="Satake H."/>
        </authorList>
    </citation>
    <scope>NUCLEOTIDE SEQUENCE</scope>
</reference>
<dbReference type="Pfam" id="PF13976">
    <property type="entry name" value="gag_pre-integrs"/>
    <property type="match status" value="1"/>
</dbReference>
<reference evidence="2" key="2">
    <citation type="submission" date="2022-01" db="EMBL/GenBank/DDBJ databases">
        <authorList>
            <person name="Yamashiro T."/>
            <person name="Shiraishi A."/>
            <person name="Satake H."/>
            <person name="Nakayama K."/>
        </authorList>
    </citation>
    <scope>NUCLEOTIDE SEQUENCE</scope>
</reference>
<name>A0ABQ5HDD5_9ASTR</name>
<dbReference type="Proteomes" id="UP001151760">
    <property type="component" value="Unassembled WGS sequence"/>
</dbReference>